<keyword evidence="2" id="KW-1185">Reference proteome</keyword>
<accession>A0A1T0CRT0</accession>
<proteinExistence type="predicted"/>
<comment type="caution">
    <text evidence="1">The sequence shown here is derived from an EMBL/GenBank/DDBJ whole genome shotgun (WGS) entry which is preliminary data.</text>
</comment>
<sequence length="177" mass="19611">MSDSTKTAPINDLLAKQQKPNHLATLIEKQAAAGAALPKHLSSKYQFLMTHTQLVRQALAELFTEALLNDCYVVHVSPVEITLSMGSATAANHARYVMENCVQALRAYDQRFCQLQSIKVILSPNLLQSETRPDGTKKTLSENTRQIIAQNAEFVTQNTRLKQALARLSDSSSKNDE</sequence>
<evidence type="ECO:0008006" key="3">
    <source>
        <dbReference type="Google" id="ProtNLM"/>
    </source>
</evidence>
<dbReference type="AlphaFoldDB" id="A0A1T0CRT0"/>
<protein>
    <recommendedName>
        <fullName evidence="3">DUF721 domain-containing protein</fullName>
    </recommendedName>
</protein>
<gene>
    <name evidence="1" type="ORF">B0681_06225</name>
</gene>
<organism evidence="1 2">
    <name type="scientific">Moraxella porci DSM 25326</name>
    <dbReference type="NCBI Taxonomy" id="573983"/>
    <lineage>
        <taxon>Bacteria</taxon>
        <taxon>Pseudomonadati</taxon>
        <taxon>Pseudomonadota</taxon>
        <taxon>Gammaproteobacteria</taxon>
        <taxon>Moraxellales</taxon>
        <taxon>Moraxellaceae</taxon>
        <taxon>Moraxella</taxon>
    </lineage>
</organism>
<evidence type="ECO:0000313" key="2">
    <source>
        <dbReference type="Proteomes" id="UP000190683"/>
    </source>
</evidence>
<dbReference type="RefSeq" id="WP_078317877.1">
    <property type="nucleotide sequence ID" value="NZ_MUYV01000006.1"/>
</dbReference>
<dbReference type="Proteomes" id="UP000190683">
    <property type="component" value="Unassembled WGS sequence"/>
</dbReference>
<name>A0A1T0CRT0_9GAMM</name>
<evidence type="ECO:0000313" key="1">
    <source>
        <dbReference type="EMBL" id="OOS25040.1"/>
    </source>
</evidence>
<dbReference type="EMBL" id="MUYV01000006">
    <property type="protein sequence ID" value="OOS25040.1"/>
    <property type="molecule type" value="Genomic_DNA"/>
</dbReference>
<reference evidence="1 2" key="1">
    <citation type="submission" date="2017-02" db="EMBL/GenBank/DDBJ databases">
        <title>Draft genome sequence of Moraxella porci CCUG 54912T type strain.</title>
        <authorList>
            <person name="Salva-Serra F."/>
            <person name="Engstrom-Jakobsson H."/>
            <person name="Thorell K."/>
            <person name="Jaen-Luchoro D."/>
            <person name="Gonzales-Siles L."/>
            <person name="Karlsson R."/>
            <person name="Yazdan S."/>
            <person name="Boulund F."/>
            <person name="Johnning A."/>
            <person name="Engstrand L."/>
            <person name="Kristiansson E."/>
            <person name="Moore E."/>
        </authorList>
    </citation>
    <scope>NUCLEOTIDE SEQUENCE [LARGE SCALE GENOMIC DNA]</scope>
    <source>
        <strain evidence="1 2">CCUG 54912</strain>
    </source>
</reference>